<dbReference type="AlphaFoldDB" id="A0A1Q8ZR65"/>
<dbReference type="GO" id="GO:0003677">
    <property type="term" value="F:DNA binding"/>
    <property type="evidence" value="ECO:0007669"/>
    <property type="project" value="InterPro"/>
</dbReference>
<evidence type="ECO:0008006" key="4">
    <source>
        <dbReference type="Google" id="ProtNLM"/>
    </source>
</evidence>
<dbReference type="EMBL" id="MKIM01000027">
    <property type="protein sequence ID" value="OLP44546.1"/>
    <property type="molecule type" value="Genomic_DNA"/>
</dbReference>
<name>A0A1Q8ZR65_9HYPH</name>
<proteinExistence type="predicted"/>
<evidence type="ECO:0000313" key="3">
    <source>
        <dbReference type="Proteomes" id="UP000186894"/>
    </source>
</evidence>
<comment type="caution">
    <text evidence="2">The sequence shown here is derived from an EMBL/GenBank/DDBJ whole genome shotgun (WGS) entry which is preliminary data.</text>
</comment>
<keyword evidence="1" id="KW-0233">DNA recombination</keyword>
<dbReference type="Proteomes" id="UP000186894">
    <property type="component" value="Unassembled WGS sequence"/>
</dbReference>
<evidence type="ECO:0000256" key="1">
    <source>
        <dbReference type="ARBA" id="ARBA00023172"/>
    </source>
</evidence>
<reference evidence="2 3" key="1">
    <citation type="submission" date="2016-09" db="EMBL/GenBank/DDBJ databases">
        <title>Rhizobium oryziradicis sp. nov., isolated from the root of rice.</title>
        <authorList>
            <person name="Zhao J."/>
            <person name="Zhang X."/>
        </authorList>
    </citation>
    <scope>NUCLEOTIDE SEQUENCE [LARGE SCALE GENOMIC DNA]</scope>
    <source>
        <strain evidence="2 3">N19</strain>
    </source>
</reference>
<gene>
    <name evidence="2" type="ORF">BJF95_08525</name>
</gene>
<dbReference type="InterPro" id="IPR013762">
    <property type="entry name" value="Integrase-like_cat_sf"/>
</dbReference>
<dbReference type="GO" id="GO:0015074">
    <property type="term" value="P:DNA integration"/>
    <property type="evidence" value="ECO:0007669"/>
    <property type="project" value="InterPro"/>
</dbReference>
<dbReference type="GO" id="GO:0006310">
    <property type="term" value="P:DNA recombination"/>
    <property type="evidence" value="ECO:0007669"/>
    <property type="project" value="UniProtKB-KW"/>
</dbReference>
<organism evidence="2 3">
    <name type="scientific">Rhizobium oryziradicis</name>
    <dbReference type="NCBI Taxonomy" id="1867956"/>
    <lineage>
        <taxon>Bacteria</taxon>
        <taxon>Pseudomonadati</taxon>
        <taxon>Pseudomonadota</taxon>
        <taxon>Alphaproteobacteria</taxon>
        <taxon>Hyphomicrobiales</taxon>
        <taxon>Rhizobiaceae</taxon>
        <taxon>Rhizobium/Agrobacterium group</taxon>
        <taxon>Rhizobium</taxon>
    </lineage>
</organism>
<protein>
    <recommendedName>
        <fullName evidence="4">Integrase</fullName>
    </recommendedName>
</protein>
<dbReference type="InterPro" id="IPR011010">
    <property type="entry name" value="DNA_brk_join_enz"/>
</dbReference>
<keyword evidence="3" id="KW-1185">Reference proteome</keyword>
<dbReference type="SUPFAM" id="SSF56349">
    <property type="entry name" value="DNA breaking-rejoining enzymes"/>
    <property type="match status" value="1"/>
</dbReference>
<dbReference type="RefSeq" id="WP_075640058.1">
    <property type="nucleotide sequence ID" value="NZ_MKIM01000027.1"/>
</dbReference>
<dbReference type="OrthoDB" id="8340965at2"/>
<dbReference type="STRING" id="1867956.BJF95_08525"/>
<evidence type="ECO:0000313" key="2">
    <source>
        <dbReference type="EMBL" id="OLP44546.1"/>
    </source>
</evidence>
<sequence>MAQKVAGLTTTAKPRQILKRTAKWLSAAYEADKWQIIDTIGEGDGEAIDFCVRLPNGRLLTEEHELYATVKEFVFWIREGGYTNIYDAQRHKQYALAAIQLAWGLIARGYSSFAKLTSDQVDEICVASAAGHDGITSASVLVRGLLEQFQSWADVPAIFAQNKVFDLANISHALHIPNRWHKKASEQEVAYASARLNGKTLPRSGTKTVTVQNVQIVTTVFEALFALRHYMAALSLSFNPFPESASGRANALGATTEPTPIAPVELVLRFLSESANYIQRNAAGATSRYRAAWLSRDTEAWNPEKARAAKSQIKLISAAAFVLIAGFTARRLKEILKLKRSCLKGSDAQGWWLNVYIEKSERKWTWIPIPRIVARAVETLRSFDVDDPDEDQRLFTLNDPATGKRIKLDPAIQSIARTLGAAKYSDKHGQVLEWKWTPRQFRRFFAVMYIYRWQGKKETLAHHLRQYDLETANDYLHLDPEAAMIWLKEITAYKVFVAERVAANDDEFVGAMGDRFRKFVKRVQRKLDETVMVVSEQRAAIILRLMAKQHIVLTVKPWATCCCPHTEQGCERAACRQAAGFEKGDVGPDFRAAAPSVCPSCPWALISQGNVSYIESEIEELTETATQATGVFAELASEKVVVLSRYRDSLKR</sequence>
<dbReference type="Gene3D" id="1.10.443.10">
    <property type="entry name" value="Intergrase catalytic core"/>
    <property type="match status" value="1"/>
</dbReference>
<accession>A0A1Q8ZR65</accession>